<reference evidence="5 6" key="1">
    <citation type="submission" date="2024-01" db="EMBL/GenBank/DDBJ databases">
        <title>Niabella digestum sp. nov., isolated from waste digestion system.</title>
        <authorList>
            <person name="Zhang L."/>
        </authorList>
    </citation>
    <scope>NUCLEOTIDE SEQUENCE [LARGE SCALE GENOMIC DNA]</scope>
    <source>
        <strain evidence="5 6">A18</strain>
    </source>
</reference>
<dbReference type="Proteomes" id="UP001357452">
    <property type="component" value="Unassembled WGS sequence"/>
</dbReference>
<dbReference type="InterPro" id="IPR011040">
    <property type="entry name" value="Sialidase"/>
</dbReference>
<dbReference type="Gene3D" id="2.120.10.10">
    <property type="match status" value="1"/>
</dbReference>
<evidence type="ECO:0000256" key="3">
    <source>
        <dbReference type="ARBA" id="ARBA00012733"/>
    </source>
</evidence>
<dbReference type="GO" id="GO:0016798">
    <property type="term" value="F:hydrolase activity, acting on glycosyl bonds"/>
    <property type="evidence" value="ECO:0007669"/>
    <property type="project" value="UniProtKB-KW"/>
</dbReference>
<dbReference type="EC" id="3.2.1.18" evidence="3"/>
<comment type="similarity">
    <text evidence="2">Belongs to the glycosyl hydrolase 33 family.</text>
</comment>
<protein>
    <recommendedName>
        <fullName evidence="3">exo-alpha-sialidase</fullName>
        <ecNumber evidence="3">3.2.1.18</ecNumber>
    </recommendedName>
</protein>
<dbReference type="InterPro" id="IPR036278">
    <property type="entry name" value="Sialidase_sf"/>
</dbReference>
<keyword evidence="5" id="KW-0378">Hydrolase</keyword>
<evidence type="ECO:0000256" key="1">
    <source>
        <dbReference type="ARBA" id="ARBA00000427"/>
    </source>
</evidence>
<comment type="catalytic activity">
    <reaction evidence="1">
        <text>Hydrolysis of alpha-(2-&gt;3)-, alpha-(2-&gt;6)-, alpha-(2-&gt;8)- glycosidic linkages of terminal sialic acid residues in oligosaccharides, glycoproteins, glycolipids, colominic acid and synthetic substrates.</text>
        <dbReference type="EC" id="3.2.1.18"/>
    </reaction>
</comment>
<evidence type="ECO:0000313" key="5">
    <source>
        <dbReference type="EMBL" id="MEE6186320.1"/>
    </source>
</evidence>
<dbReference type="EMBL" id="JAZGLY010000002">
    <property type="protein sequence ID" value="MEE6186320.1"/>
    <property type="molecule type" value="Genomic_DNA"/>
</dbReference>
<dbReference type="SUPFAM" id="SSF50939">
    <property type="entry name" value="Sialidases"/>
    <property type="match status" value="1"/>
</dbReference>
<feature type="domain" description="Sialidase" evidence="4">
    <location>
        <begin position="77"/>
        <end position="383"/>
    </location>
</feature>
<name>A0ABU7REB5_9BACT</name>
<proteinExistence type="inferred from homology"/>
<gene>
    <name evidence="5" type="ORF">V2H41_03455</name>
</gene>
<evidence type="ECO:0000256" key="2">
    <source>
        <dbReference type="ARBA" id="ARBA00009348"/>
    </source>
</evidence>
<sequence length="418" mass="47198">MLRSKYITELLTLYGLTACMLWRSGLQNKNEYIAPALNTQIQENVSGAAIHTIRLFDYEADHYNSYRIPCLIKATNGTLIAIAEGRKHSVHDYGDIDVVYKLSKDNGNTWSELKVIVSEGEGTWGNPTAVTDEVTGRIWLFLSWNDEHHSQRGGSYLGKTYLPIKEWGQRRVFVTYSDDHGESWAVPIDMTASLLPEKYSWDAMGPGIGIQVKKGDIAGRLIIPAGGRNIYSDDHGLTWKYQLLPRGTFEGTVVELSDGLLMRNDRPLGTEWNKSHTRFIARGTIESGFTDFTGDPNLPDPRCQGSILRYSFAPNIILFLNSSNSGIDKVGNRCMMTVRLSEDDGTTWKYSKLLYPTLDRSLLCTDSVVYGGYSSLMNLTDGKVGALTEVYYYPNKKIAHRRFAIDFHKFDIDWIKQK</sequence>
<keyword evidence="6" id="KW-1185">Reference proteome</keyword>
<organism evidence="5 6">
    <name type="scientific">Niabella digestorum</name>
    <dbReference type="NCBI Taxonomy" id="3117701"/>
    <lineage>
        <taxon>Bacteria</taxon>
        <taxon>Pseudomonadati</taxon>
        <taxon>Bacteroidota</taxon>
        <taxon>Chitinophagia</taxon>
        <taxon>Chitinophagales</taxon>
        <taxon>Chitinophagaceae</taxon>
        <taxon>Niabella</taxon>
    </lineage>
</organism>
<dbReference type="PANTHER" id="PTHR10628">
    <property type="entry name" value="SIALIDASE"/>
    <property type="match status" value="1"/>
</dbReference>
<comment type="caution">
    <text evidence="5">The sequence shown here is derived from an EMBL/GenBank/DDBJ whole genome shotgun (WGS) entry which is preliminary data.</text>
</comment>
<dbReference type="CDD" id="cd15482">
    <property type="entry name" value="Sialidase_non-viral"/>
    <property type="match status" value="1"/>
</dbReference>
<accession>A0ABU7REB5</accession>
<dbReference type="PANTHER" id="PTHR10628:SF30">
    <property type="entry name" value="EXO-ALPHA-SIALIDASE"/>
    <property type="match status" value="1"/>
</dbReference>
<keyword evidence="5" id="KW-0326">Glycosidase</keyword>
<evidence type="ECO:0000313" key="6">
    <source>
        <dbReference type="Proteomes" id="UP001357452"/>
    </source>
</evidence>
<dbReference type="RefSeq" id="WP_330973730.1">
    <property type="nucleotide sequence ID" value="NZ_JAZGLY010000002.1"/>
</dbReference>
<dbReference type="Pfam" id="PF13088">
    <property type="entry name" value="BNR_2"/>
    <property type="match status" value="1"/>
</dbReference>
<evidence type="ECO:0000259" key="4">
    <source>
        <dbReference type="Pfam" id="PF13088"/>
    </source>
</evidence>
<dbReference type="InterPro" id="IPR026856">
    <property type="entry name" value="Sialidase_fam"/>
</dbReference>